<dbReference type="FunFam" id="2.60.40.60:FF:000089">
    <property type="entry name" value="FAT atypical cadherin 1"/>
    <property type="match status" value="1"/>
</dbReference>
<dbReference type="FunFam" id="2.60.40.60:FF:000061">
    <property type="entry name" value="FAT atypical cadherin 3"/>
    <property type="match status" value="2"/>
</dbReference>
<evidence type="ECO:0000313" key="14">
    <source>
        <dbReference type="EMBL" id="KAI1883532.1"/>
    </source>
</evidence>
<feature type="domain" description="Cadherin" evidence="13">
    <location>
        <begin position="99"/>
        <end position="199"/>
    </location>
</feature>
<feature type="domain" description="Cadherin" evidence="13">
    <location>
        <begin position="1"/>
        <end position="97"/>
    </location>
</feature>
<keyword evidence="15" id="KW-1185">Reference proteome</keyword>
<evidence type="ECO:0000256" key="10">
    <source>
        <dbReference type="ARBA" id="ARBA00023157"/>
    </source>
</evidence>
<evidence type="ECO:0000256" key="9">
    <source>
        <dbReference type="ARBA" id="ARBA00023136"/>
    </source>
</evidence>
<accession>A0A8T3CJA3</accession>
<dbReference type="GO" id="GO:0005509">
    <property type="term" value="F:calcium ion binding"/>
    <property type="evidence" value="ECO:0007669"/>
    <property type="project" value="UniProtKB-UniRule"/>
</dbReference>
<evidence type="ECO:0000256" key="12">
    <source>
        <dbReference type="PROSITE-ProRule" id="PRU00043"/>
    </source>
</evidence>
<dbReference type="InterPro" id="IPR039808">
    <property type="entry name" value="Cadherin"/>
</dbReference>
<evidence type="ECO:0000256" key="2">
    <source>
        <dbReference type="ARBA" id="ARBA00022536"/>
    </source>
</evidence>
<dbReference type="FunFam" id="2.60.40.60:FF:000053">
    <property type="entry name" value="FAT atypical cadherin 3"/>
    <property type="match status" value="1"/>
</dbReference>
<dbReference type="Pfam" id="PF00028">
    <property type="entry name" value="Cadherin"/>
    <property type="match status" value="11"/>
</dbReference>
<proteinExistence type="predicted"/>
<dbReference type="GO" id="GO:0007043">
    <property type="term" value="P:cell-cell junction assembly"/>
    <property type="evidence" value="ECO:0007669"/>
    <property type="project" value="TreeGrafter"/>
</dbReference>
<feature type="domain" description="Cadherin" evidence="13">
    <location>
        <begin position="1040"/>
        <end position="1096"/>
    </location>
</feature>
<keyword evidence="9" id="KW-0472">Membrane</keyword>
<dbReference type="FunFam" id="2.60.40.60:FF:000058">
    <property type="entry name" value="FAT atypical cadherin 3"/>
    <property type="match status" value="1"/>
</dbReference>
<dbReference type="GO" id="GO:0008013">
    <property type="term" value="F:beta-catenin binding"/>
    <property type="evidence" value="ECO:0007669"/>
    <property type="project" value="TreeGrafter"/>
</dbReference>
<dbReference type="SUPFAM" id="SSF49313">
    <property type="entry name" value="Cadherin-like"/>
    <property type="match status" value="11"/>
</dbReference>
<sequence length="1096" mass="120143">TASVPENSSEKRPLAFVAVVGSLINEPLFYSILNPDRRFTIGRTSGVLSTTGVPFDREEQDVFNVVVEVTKEPKSSGFSHVLVKVTVKDVNDNKPMFVNLPYHTTLVRRDAAVGQTIRQVTAVDADIGRNADIHYHLREHNEYFEIRPAGEIFLKKPFEQERPNSEFVIYIVAKDRGEPPLSSMVEVPITVVDKAMPVFEKPFYSIEIPENVQLRTPVAHIQANGSEGPRIVYSITEGDPYSQFSIHFNTGVLSAIQPLDYETHPAYKLSVRATDSLTGAHSEAFVDIILEDVNDNAPLFDSKVYTISLSEATVVGTSVLQMTATDLDLGNNKELFYQLVEDGDQSFAIDRDSGVIWTARELDHEERTRHKLVVRAVDGGVPALSSDVMVLIDVTDLNDNVPVFTQHVYEASVSELAPRGQFVTLVQASDVDSSDAGKLEYSLLSGNEGQNFAIDGKSGQISVSSHRKPKMEPFYNLNVSVSDGVFRTSAKVRLTVISSNSHSPSFSQIDYVVELAENSPVGTLVTEIKLTDEDTGIYSQVTFYILNDFAKARFAISENGQIFTLERVDREKPMEKVIPISLMAKDGGGRVGFCTVNVVLTDVNDNAPQFRAAEYRVSIASDAPRGTTVVKISASDADEGTNADIAYSIEAGAENIEDSFEIHPISGLIITKESLIGLENELCAFYVRARDSGSPSRQSVVPVSVKILSPEVPVPKFVEPHYRFAVAEDLPIGSEIDVIQAESEQAVVYSLVKGNTPESNQNEVFVVDRETGKLKLEKSLDYETTKWYQLTLLAQSSDESSDIASVVDVNIQVKDVNDNRPQFESNSYEAFVAENLPGGTSVIPVKAIDLDTGTNGQVLYGLDPNQAAEEVAELFAVNSETGWITTLKELDREKRSEYLVGIVASDRGEKVQLVTSATVRVTVVDVNDSPPQFTAEVYKGTVSEDDPPPSGVVAILSTTDADSEDVNRQVRYYITGGDPLGQFAIEHIQKDWKVSVRAPLDREQRDNYLLNITATDGTFVANAAVEVKVLDANDNSPICEKVLYAETVAEDSPAGKLILQVSATDADIRSNAQISYKLFGEGSDQFRIDSDTGKVS</sequence>
<dbReference type="GO" id="GO:0005912">
    <property type="term" value="C:adherens junction"/>
    <property type="evidence" value="ECO:0007669"/>
    <property type="project" value="TreeGrafter"/>
</dbReference>
<feature type="domain" description="Cadherin" evidence="13">
    <location>
        <begin position="611"/>
        <end position="717"/>
    </location>
</feature>
<keyword evidence="8" id="KW-1133">Transmembrane helix</keyword>
<evidence type="ECO:0000256" key="11">
    <source>
        <dbReference type="ARBA" id="ARBA00023180"/>
    </source>
</evidence>
<feature type="domain" description="Cadherin" evidence="13">
    <location>
        <begin position="507"/>
        <end position="610"/>
    </location>
</feature>
<dbReference type="FunFam" id="2.60.40.60:FF:000065">
    <property type="entry name" value="FAT atypical cadherin 1"/>
    <property type="match status" value="1"/>
</dbReference>
<dbReference type="GO" id="GO:0016477">
    <property type="term" value="P:cell migration"/>
    <property type="evidence" value="ECO:0007669"/>
    <property type="project" value="TreeGrafter"/>
</dbReference>
<dbReference type="PRINTS" id="PR00205">
    <property type="entry name" value="CADHERIN"/>
</dbReference>
<keyword evidence="4" id="KW-0732">Signal</keyword>
<dbReference type="FunFam" id="2.60.40.60:FF:000032">
    <property type="entry name" value="FAT atypical cadherin 1"/>
    <property type="match status" value="1"/>
</dbReference>
<keyword evidence="11" id="KW-0325">Glycoprotein</keyword>
<dbReference type="AlphaFoldDB" id="A0A8T3CJA3"/>
<keyword evidence="10" id="KW-1015">Disulfide bond</keyword>
<comment type="subcellular location">
    <subcellularLocation>
        <location evidence="1">Membrane</location>
        <topology evidence="1">Single-pass membrane protein</topology>
    </subcellularLocation>
</comment>
<feature type="domain" description="Cadherin" evidence="13">
    <location>
        <begin position="405"/>
        <end position="506"/>
    </location>
</feature>
<dbReference type="InterPro" id="IPR002126">
    <property type="entry name" value="Cadherin-like_dom"/>
</dbReference>
<dbReference type="PANTHER" id="PTHR24027:SF422">
    <property type="entry name" value="CADHERIN DOMAIN-CONTAINING PROTEIN"/>
    <property type="match status" value="1"/>
</dbReference>
<dbReference type="SMART" id="SM00112">
    <property type="entry name" value="CA"/>
    <property type="match status" value="10"/>
</dbReference>
<reference evidence="14" key="1">
    <citation type="submission" date="2021-01" db="EMBL/GenBank/DDBJ databases">
        <authorList>
            <person name="Zahm M."/>
            <person name="Roques C."/>
            <person name="Cabau C."/>
            <person name="Klopp C."/>
            <person name="Donnadieu C."/>
            <person name="Jouanno E."/>
            <person name="Lampietro C."/>
            <person name="Louis A."/>
            <person name="Herpin A."/>
            <person name="Echchiki A."/>
            <person name="Berthelot C."/>
            <person name="Parey E."/>
            <person name="Roest-Crollius H."/>
            <person name="Braasch I."/>
            <person name="Postlethwait J."/>
            <person name="Bobe J."/>
            <person name="Montfort J."/>
            <person name="Bouchez O."/>
            <person name="Begum T."/>
            <person name="Mejri S."/>
            <person name="Adams A."/>
            <person name="Chen W.-J."/>
            <person name="Guiguen Y."/>
        </authorList>
    </citation>
    <scope>NUCLEOTIDE SEQUENCE</scope>
    <source>
        <tissue evidence="14">Blood</tissue>
    </source>
</reference>
<dbReference type="GO" id="GO:0034332">
    <property type="term" value="P:adherens junction organization"/>
    <property type="evidence" value="ECO:0007669"/>
    <property type="project" value="TreeGrafter"/>
</dbReference>
<keyword evidence="7" id="KW-0130">Cell adhesion</keyword>
<evidence type="ECO:0000256" key="5">
    <source>
        <dbReference type="ARBA" id="ARBA00022737"/>
    </source>
</evidence>
<comment type="caution">
    <text evidence="14">The sequence shown here is derived from an EMBL/GenBank/DDBJ whole genome shotgun (WGS) entry which is preliminary data.</text>
</comment>
<dbReference type="PROSITE" id="PS00232">
    <property type="entry name" value="CADHERIN_1"/>
    <property type="match status" value="5"/>
</dbReference>
<dbReference type="OrthoDB" id="6252479at2759"/>
<feature type="domain" description="Cadherin" evidence="13">
    <location>
        <begin position="824"/>
        <end position="933"/>
    </location>
</feature>
<dbReference type="PROSITE" id="PS50268">
    <property type="entry name" value="CADHERIN_2"/>
    <property type="match status" value="11"/>
</dbReference>
<feature type="non-terminal residue" evidence="14">
    <location>
        <position position="1"/>
    </location>
</feature>
<dbReference type="GO" id="GO:0007156">
    <property type="term" value="P:homophilic cell adhesion via plasma membrane adhesion molecules"/>
    <property type="evidence" value="ECO:0007669"/>
    <property type="project" value="InterPro"/>
</dbReference>
<name>A0A8T3CJA3_9TELE</name>
<feature type="domain" description="Cadherin" evidence="13">
    <location>
        <begin position="301"/>
        <end position="404"/>
    </location>
</feature>
<keyword evidence="6 12" id="KW-0106">Calcium</keyword>
<evidence type="ECO:0000256" key="4">
    <source>
        <dbReference type="ARBA" id="ARBA00022729"/>
    </source>
</evidence>
<evidence type="ECO:0000256" key="7">
    <source>
        <dbReference type="ARBA" id="ARBA00022889"/>
    </source>
</evidence>
<keyword evidence="3" id="KW-0812">Transmembrane</keyword>
<feature type="domain" description="Cadherin" evidence="13">
    <location>
        <begin position="200"/>
        <end position="300"/>
    </location>
</feature>
<gene>
    <name evidence="14" type="ORF">AGOR_G00232550</name>
</gene>
<dbReference type="EMBL" id="JAERUA010000023">
    <property type="protein sequence ID" value="KAI1883532.1"/>
    <property type="molecule type" value="Genomic_DNA"/>
</dbReference>
<dbReference type="GO" id="GO:0000902">
    <property type="term" value="P:cell morphogenesis"/>
    <property type="evidence" value="ECO:0007669"/>
    <property type="project" value="TreeGrafter"/>
</dbReference>
<organism evidence="14 15">
    <name type="scientific">Albula goreensis</name>
    <dbReference type="NCBI Taxonomy" id="1534307"/>
    <lineage>
        <taxon>Eukaryota</taxon>
        <taxon>Metazoa</taxon>
        <taxon>Chordata</taxon>
        <taxon>Craniata</taxon>
        <taxon>Vertebrata</taxon>
        <taxon>Euteleostomi</taxon>
        <taxon>Actinopterygii</taxon>
        <taxon>Neopterygii</taxon>
        <taxon>Teleostei</taxon>
        <taxon>Albuliformes</taxon>
        <taxon>Albulidae</taxon>
        <taxon>Albula</taxon>
    </lineage>
</organism>
<dbReference type="InterPro" id="IPR015919">
    <property type="entry name" value="Cadherin-like_sf"/>
</dbReference>
<evidence type="ECO:0000256" key="1">
    <source>
        <dbReference type="ARBA" id="ARBA00004167"/>
    </source>
</evidence>
<dbReference type="GO" id="GO:0044331">
    <property type="term" value="P:cell-cell adhesion mediated by cadherin"/>
    <property type="evidence" value="ECO:0007669"/>
    <property type="project" value="TreeGrafter"/>
</dbReference>
<keyword evidence="2" id="KW-0245">EGF-like domain</keyword>
<dbReference type="Proteomes" id="UP000829720">
    <property type="component" value="Unassembled WGS sequence"/>
</dbReference>
<dbReference type="InterPro" id="IPR020894">
    <property type="entry name" value="Cadherin_CS"/>
</dbReference>
<dbReference type="GO" id="GO:0045296">
    <property type="term" value="F:cadherin binding"/>
    <property type="evidence" value="ECO:0007669"/>
    <property type="project" value="TreeGrafter"/>
</dbReference>
<feature type="domain" description="Cadherin" evidence="13">
    <location>
        <begin position="718"/>
        <end position="823"/>
    </location>
</feature>
<evidence type="ECO:0000256" key="3">
    <source>
        <dbReference type="ARBA" id="ARBA00022692"/>
    </source>
</evidence>
<dbReference type="GO" id="GO:0016339">
    <property type="term" value="P:calcium-dependent cell-cell adhesion via plasma membrane cell adhesion molecules"/>
    <property type="evidence" value="ECO:0007669"/>
    <property type="project" value="TreeGrafter"/>
</dbReference>
<evidence type="ECO:0000256" key="6">
    <source>
        <dbReference type="ARBA" id="ARBA00022837"/>
    </source>
</evidence>
<dbReference type="FunFam" id="2.60.40.60:FF:000026">
    <property type="entry name" value="FAT atypical cadherin 1"/>
    <property type="match status" value="1"/>
</dbReference>
<protein>
    <recommendedName>
        <fullName evidence="13">Cadherin domain-containing protein</fullName>
    </recommendedName>
</protein>
<keyword evidence="5" id="KW-0677">Repeat</keyword>
<dbReference type="CDD" id="cd11304">
    <property type="entry name" value="Cadherin_repeat"/>
    <property type="match status" value="11"/>
</dbReference>
<evidence type="ECO:0000256" key="8">
    <source>
        <dbReference type="ARBA" id="ARBA00022989"/>
    </source>
</evidence>
<feature type="domain" description="Cadherin" evidence="13">
    <location>
        <begin position="934"/>
        <end position="1039"/>
    </location>
</feature>
<dbReference type="GO" id="GO:0016342">
    <property type="term" value="C:catenin complex"/>
    <property type="evidence" value="ECO:0007669"/>
    <property type="project" value="TreeGrafter"/>
</dbReference>
<dbReference type="Gene3D" id="2.60.40.60">
    <property type="entry name" value="Cadherins"/>
    <property type="match status" value="11"/>
</dbReference>
<dbReference type="PANTHER" id="PTHR24027">
    <property type="entry name" value="CADHERIN-23"/>
    <property type="match status" value="1"/>
</dbReference>
<dbReference type="FunFam" id="2.60.40.60:FF:000021">
    <property type="entry name" value="FAT atypical cadherin 1"/>
    <property type="match status" value="2"/>
</dbReference>
<evidence type="ECO:0000313" key="15">
    <source>
        <dbReference type="Proteomes" id="UP000829720"/>
    </source>
</evidence>
<evidence type="ECO:0000259" key="13">
    <source>
        <dbReference type="PROSITE" id="PS50268"/>
    </source>
</evidence>